<sequence length="303" mass="34921">MREVNECMVLAVKGVIEDQKSEIPSVVQSMLGEFGDVFPEELLDGLPPMRDISQSGLKEWIPSDSDLTSKTEDDYIKHLRAVFCTLRENQLYANLKKCEFMTSHLIFLGFVISSNGVRTDESKVRAIREWPTPKTATEGRSFHGIATFYRRFNRNFSTIMAPIIECLKKGRFEWGDRAEASFTLIKKKLCSASVLALPNFDKLFTVECDASNLGIGVVLSQEGKPVEFFNEKINDARKKWNTYEQEFYGLYRALTHWEHYLIQRDFVLYSDNQALKFITSQKNVSNACWMDRVLASFYIYSQT</sequence>
<comment type="caution">
    <text evidence="3">The sequence shown here is derived from an EMBL/GenBank/DDBJ whole genome shotgun (WGS) entry which is preliminary data.</text>
</comment>
<evidence type="ECO:0000259" key="2">
    <source>
        <dbReference type="Pfam" id="PF17919"/>
    </source>
</evidence>
<dbReference type="GO" id="GO:0003824">
    <property type="term" value="F:catalytic activity"/>
    <property type="evidence" value="ECO:0007669"/>
    <property type="project" value="UniProtKB-KW"/>
</dbReference>
<dbReference type="InterPro" id="IPR050951">
    <property type="entry name" value="Retrovirus_Pol_polyprotein"/>
</dbReference>
<evidence type="ECO:0000313" key="4">
    <source>
        <dbReference type="Proteomes" id="UP000826271"/>
    </source>
</evidence>
<dbReference type="InterPro" id="IPR041577">
    <property type="entry name" value="RT_RNaseH_2"/>
</dbReference>
<evidence type="ECO:0000256" key="1">
    <source>
        <dbReference type="ARBA" id="ARBA00023268"/>
    </source>
</evidence>
<dbReference type="EMBL" id="WHWC01000011">
    <property type="protein sequence ID" value="KAG8374454.1"/>
    <property type="molecule type" value="Genomic_DNA"/>
</dbReference>
<feature type="domain" description="Reverse transcriptase/retrotransposon-derived protein RNase H-like" evidence="2">
    <location>
        <begin position="174"/>
        <end position="267"/>
    </location>
</feature>
<dbReference type="Proteomes" id="UP000826271">
    <property type="component" value="Unassembled WGS sequence"/>
</dbReference>
<reference evidence="3" key="1">
    <citation type="submission" date="2019-10" db="EMBL/GenBank/DDBJ databases">
        <authorList>
            <person name="Zhang R."/>
            <person name="Pan Y."/>
            <person name="Wang J."/>
            <person name="Ma R."/>
            <person name="Yu S."/>
        </authorList>
    </citation>
    <scope>NUCLEOTIDE SEQUENCE</scope>
    <source>
        <strain evidence="3">LA-IB0</strain>
        <tissue evidence="3">Leaf</tissue>
    </source>
</reference>
<gene>
    <name evidence="3" type="ORF">BUALT_Bualt11G0133700</name>
</gene>
<dbReference type="InterPro" id="IPR043128">
    <property type="entry name" value="Rev_trsase/Diguanyl_cyclase"/>
</dbReference>
<organism evidence="3 4">
    <name type="scientific">Buddleja alternifolia</name>
    <dbReference type="NCBI Taxonomy" id="168488"/>
    <lineage>
        <taxon>Eukaryota</taxon>
        <taxon>Viridiplantae</taxon>
        <taxon>Streptophyta</taxon>
        <taxon>Embryophyta</taxon>
        <taxon>Tracheophyta</taxon>
        <taxon>Spermatophyta</taxon>
        <taxon>Magnoliopsida</taxon>
        <taxon>eudicotyledons</taxon>
        <taxon>Gunneridae</taxon>
        <taxon>Pentapetalae</taxon>
        <taxon>asterids</taxon>
        <taxon>lamiids</taxon>
        <taxon>Lamiales</taxon>
        <taxon>Scrophulariaceae</taxon>
        <taxon>Buddlejeae</taxon>
        <taxon>Buddleja</taxon>
    </lineage>
</organism>
<name>A0AAV6WWI3_9LAMI</name>
<dbReference type="SUPFAM" id="SSF56672">
    <property type="entry name" value="DNA/RNA polymerases"/>
    <property type="match status" value="1"/>
</dbReference>
<keyword evidence="4" id="KW-1185">Reference proteome</keyword>
<dbReference type="InterPro" id="IPR043502">
    <property type="entry name" value="DNA/RNA_pol_sf"/>
</dbReference>
<dbReference type="FunFam" id="3.30.70.270:FF:000020">
    <property type="entry name" value="Transposon Tf2-6 polyprotein-like Protein"/>
    <property type="match status" value="1"/>
</dbReference>
<evidence type="ECO:0000313" key="3">
    <source>
        <dbReference type="EMBL" id="KAG8374454.1"/>
    </source>
</evidence>
<dbReference type="Gene3D" id="3.30.70.270">
    <property type="match status" value="2"/>
</dbReference>
<proteinExistence type="predicted"/>
<dbReference type="Pfam" id="PF17919">
    <property type="entry name" value="RT_RNaseH_2"/>
    <property type="match status" value="1"/>
</dbReference>
<keyword evidence="1" id="KW-0511">Multifunctional enzyme</keyword>
<dbReference type="CDD" id="cd09274">
    <property type="entry name" value="RNase_HI_RT_Ty3"/>
    <property type="match status" value="1"/>
</dbReference>
<accession>A0AAV6WWI3</accession>
<protein>
    <recommendedName>
        <fullName evidence="2">Reverse transcriptase/retrotransposon-derived protein RNase H-like domain-containing protein</fullName>
    </recommendedName>
</protein>
<dbReference type="PANTHER" id="PTHR37984:SF5">
    <property type="entry name" value="PROTEIN NYNRIN-LIKE"/>
    <property type="match status" value="1"/>
</dbReference>
<dbReference type="AlphaFoldDB" id="A0AAV6WWI3"/>
<dbReference type="PANTHER" id="PTHR37984">
    <property type="entry name" value="PROTEIN CBG26694"/>
    <property type="match status" value="1"/>
</dbReference>